<dbReference type="EMBL" id="MU827781">
    <property type="protein sequence ID" value="KAJ7337099.1"/>
    <property type="molecule type" value="Genomic_DNA"/>
</dbReference>
<evidence type="ECO:0000313" key="1">
    <source>
        <dbReference type="EMBL" id="KAJ7337099.1"/>
    </source>
</evidence>
<proteinExistence type="predicted"/>
<protein>
    <submittedName>
        <fullName evidence="1">Uncharacterized protein</fullName>
    </submittedName>
</protein>
<gene>
    <name evidence="1" type="ORF">OS493_009951</name>
</gene>
<organism evidence="1 2">
    <name type="scientific">Desmophyllum pertusum</name>
    <dbReference type="NCBI Taxonomy" id="174260"/>
    <lineage>
        <taxon>Eukaryota</taxon>
        <taxon>Metazoa</taxon>
        <taxon>Cnidaria</taxon>
        <taxon>Anthozoa</taxon>
        <taxon>Hexacorallia</taxon>
        <taxon>Scleractinia</taxon>
        <taxon>Caryophylliina</taxon>
        <taxon>Caryophylliidae</taxon>
        <taxon>Desmophyllum</taxon>
    </lineage>
</organism>
<dbReference type="AlphaFoldDB" id="A0A9X0CG04"/>
<reference evidence="1" key="1">
    <citation type="submission" date="2023-01" db="EMBL/GenBank/DDBJ databases">
        <title>Genome assembly of the deep-sea coral Lophelia pertusa.</title>
        <authorList>
            <person name="Herrera S."/>
            <person name="Cordes E."/>
        </authorList>
    </citation>
    <scope>NUCLEOTIDE SEQUENCE</scope>
    <source>
        <strain evidence="1">USNM1676648</strain>
        <tissue evidence="1">Polyp</tissue>
    </source>
</reference>
<evidence type="ECO:0000313" key="2">
    <source>
        <dbReference type="Proteomes" id="UP001163046"/>
    </source>
</evidence>
<accession>A0A9X0CG04</accession>
<keyword evidence="2" id="KW-1185">Reference proteome</keyword>
<name>A0A9X0CG04_9CNID</name>
<dbReference type="Proteomes" id="UP001163046">
    <property type="component" value="Unassembled WGS sequence"/>
</dbReference>
<sequence>MILNNNAGARTHPCFTPLLPGKSADASPSSRTRAIIVELSDNGEALTTDCVEGLGEVNKGGVEVLMLLLALFLELSSSEIMSTVPRPALKPHWLSGRRPISRCLMRLLRRTLGRIFPAIDSREIPRWLSQDCRLPLLWTMEASLNA</sequence>
<comment type="caution">
    <text evidence="1">The sequence shown here is derived from an EMBL/GenBank/DDBJ whole genome shotgun (WGS) entry which is preliminary data.</text>
</comment>